<dbReference type="InterPro" id="IPR001254">
    <property type="entry name" value="Trypsin_dom"/>
</dbReference>
<name>A0ABD3PPA6_9STRA</name>
<dbReference type="PRINTS" id="PR00722">
    <property type="entry name" value="CHYMOTRYPSIN"/>
</dbReference>
<dbReference type="PANTHER" id="PTHR24276:SF91">
    <property type="entry name" value="AT26814P-RELATED"/>
    <property type="match status" value="1"/>
</dbReference>
<dbReference type="Pfam" id="PF00089">
    <property type="entry name" value="Trypsin"/>
    <property type="match status" value="1"/>
</dbReference>
<evidence type="ECO:0000256" key="9">
    <source>
        <dbReference type="SAM" id="SignalP"/>
    </source>
</evidence>
<evidence type="ECO:0000256" key="3">
    <source>
        <dbReference type="ARBA" id="ARBA00022801"/>
    </source>
</evidence>
<evidence type="ECO:0000256" key="2">
    <source>
        <dbReference type="ARBA" id="ARBA00022670"/>
    </source>
</evidence>
<reference evidence="11 12" key="1">
    <citation type="journal article" date="2020" name="G3 (Bethesda)">
        <title>Improved Reference Genome for Cyclotella cryptica CCMP332, a Model for Cell Wall Morphogenesis, Salinity Adaptation, and Lipid Production in Diatoms (Bacillariophyta).</title>
        <authorList>
            <person name="Roberts W.R."/>
            <person name="Downey K.M."/>
            <person name="Ruck E.C."/>
            <person name="Traller J.C."/>
            <person name="Alverson A.J."/>
        </authorList>
    </citation>
    <scope>NUCLEOTIDE SEQUENCE [LARGE SCALE GENOMIC DNA]</scope>
    <source>
        <strain evidence="11 12">CCMP332</strain>
    </source>
</reference>
<evidence type="ECO:0000256" key="7">
    <source>
        <dbReference type="RuleBase" id="RU363034"/>
    </source>
</evidence>
<dbReference type="Gene3D" id="2.40.10.10">
    <property type="entry name" value="Trypsin-like serine proteases"/>
    <property type="match status" value="1"/>
</dbReference>
<keyword evidence="6" id="KW-1015">Disulfide bond</keyword>
<feature type="region of interest" description="Disordered" evidence="8">
    <location>
        <begin position="294"/>
        <end position="372"/>
    </location>
</feature>
<feature type="signal peptide" evidence="9">
    <location>
        <begin position="1"/>
        <end position="20"/>
    </location>
</feature>
<dbReference type="AlphaFoldDB" id="A0ABD3PPA6"/>
<dbReference type="InterPro" id="IPR050430">
    <property type="entry name" value="Peptidase_S1"/>
</dbReference>
<dbReference type="Proteomes" id="UP001516023">
    <property type="component" value="Unassembled WGS sequence"/>
</dbReference>
<dbReference type="InterPro" id="IPR009003">
    <property type="entry name" value="Peptidase_S1_PA"/>
</dbReference>
<evidence type="ECO:0000256" key="4">
    <source>
        <dbReference type="ARBA" id="ARBA00022825"/>
    </source>
</evidence>
<dbReference type="FunFam" id="2.40.10.10:FF:000036">
    <property type="entry name" value="Trypsin beta"/>
    <property type="match status" value="1"/>
</dbReference>
<evidence type="ECO:0000313" key="11">
    <source>
        <dbReference type="EMBL" id="KAL3790028.1"/>
    </source>
</evidence>
<dbReference type="SMART" id="SM00020">
    <property type="entry name" value="Tryp_SPc"/>
    <property type="match status" value="1"/>
</dbReference>
<evidence type="ECO:0000256" key="8">
    <source>
        <dbReference type="SAM" id="MobiDB-lite"/>
    </source>
</evidence>
<dbReference type="PANTHER" id="PTHR24276">
    <property type="entry name" value="POLYSERASE-RELATED"/>
    <property type="match status" value="1"/>
</dbReference>
<feature type="region of interest" description="Disordered" evidence="8">
    <location>
        <begin position="424"/>
        <end position="466"/>
    </location>
</feature>
<organism evidence="11 12">
    <name type="scientific">Cyclotella cryptica</name>
    <dbReference type="NCBI Taxonomy" id="29204"/>
    <lineage>
        <taxon>Eukaryota</taxon>
        <taxon>Sar</taxon>
        <taxon>Stramenopiles</taxon>
        <taxon>Ochrophyta</taxon>
        <taxon>Bacillariophyta</taxon>
        <taxon>Coscinodiscophyceae</taxon>
        <taxon>Thalassiosirophycidae</taxon>
        <taxon>Stephanodiscales</taxon>
        <taxon>Stephanodiscaceae</taxon>
        <taxon>Cyclotella</taxon>
    </lineage>
</organism>
<dbReference type="InterPro" id="IPR001314">
    <property type="entry name" value="Peptidase_S1A"/>
</dbReference>
<evidence type="ECO:0000256" key="6">
    <source>
        <dbReference type="ARBA" id="ARBA00023157"/>
    </source>
</evidence>
<dbReference type="PROSITE" id="PS00135">
    <property type="entry name" value="TRYPSIN_SER"/>
    <property type="match status" value="1"/>
</dbReference>
<comment type="caution">
    <text evidence="11">The sequence shown here is derived from an EMBL/GenBank/DDBJ whole genome shotgun (WGS) entry which is preliminary data.</text>
</comment>
<dbReference type="CDD" id="cd00190">
    <property type="entry name" value="Tryp_SPc"/>
    <property type="match status" value="1"/>
</dbReference>
<keyword evidence="5" id="KW-0843">Virulence</keyword>
<feature type="compositionally biased region" description="Polar residues" evidence="8">
    <location>
        <begin position="316"/>
        <end position="339"/>
    </location>
</feature>
<dbReference type="GO" id="GO:0008236">
    <property type="term" value="F:serine-type peptidase activity"/>
    <property type="evidence" value="ECO:0007669"/>
    <property type="project" value="UniProtKB-KW"/>
</dbReference>
<dbReference type="GO" id="GO:0006508">
    <property type="term" value="P:proteolysis"/>
    <property type="evidence" value="ECO:0007669"/>
    <property type="project" value="UniProtKB-KW"/>
</dbReference>
<feature type="compositionally biased region" description="Low complexity" evidence="8">
    <location>
        <begin position="297"/>
        <end position="314"/>
    </location>
</feature>
<dbReference type="PROSITE" id="PS50240">
    <property type="entry name" value="TRYPSIN_DOM"/>
    <property type="match status" value="1"/>
</dbReference>
<evidence type="ECO:0000313" key="12">
    <source>
        <dbReference type="Proteomes" id="UP001516023"/>
    </source>
</evidence>
<comment type="similarity">
    <text evidence="1">Belongs to the peptidase S1 family.</text>
</comment>
<gene>
    <name evidence="11" type="ORF">HJC23_011384</name>
</gene>
<dbReference type="InterPro" id="IPR033116">
    <property type="entry name" value="TRYPSIN_SER"/>
</dbReference>
<evidence type="ECO:0000256" key="5">
    <source>
        <dbReference type="ARBA" id="ARBA00023026"/>
    </source>
</evidence>
<evidence type="ECO:0000259" key="10">
    <source>
        <dbReference type="PROSITE" id="PS50240"/>
    </source>
</evidence>
<sequence length="466" mass="49095">MRTFTHLFLALFLSPNPSSGRREDAFLRTSLNSTTGQPIVGGVEIVRGSRPYLVATAKGDENHWCGASLISPRAVMTAAHCLFVEGEWSPIDRVAFNRHNNDDPSGETVMFLNTAEVGGDIVPHPSYNDLDSDFDFDVAIIFLPSAMNDITPITMNLDPNVPAASGDPLEVSGWGATIFRGNSSNVPLTVDLNYVTNSACIEEPFQYTEDDITENMLCAFAAGKDSCQGDSGGPLVLGRPGGGPLEPFVQVGIVSFGLGGCASPEFPGVYTRVSSVAEWVQQSVCARVGELCAANQPTQSPTNSLTTPPTSKPTAIPTNSPTMHPTAKPTSIPTNSPSMRPTAKPTVIPTNPPSMRPTAKPTVIPTNSPSMRPTAIPTIPPTMQPTPIPTNIPTMQPTTKPTVIAINPPTLHPTTKPTAIFLNPQPTTKPTVNSSAVSKAGKATGPTVPIPSKSGKVANSAKGRKN</sequence>
<proteinExistence type="inferred from homology"/>
<protein>
    <recommendedName>
        <fullName evidence="10">Peptidase S1 domain-containing protein</fullName>
    </recommendedName>
</protein>
<keyword evidence="12" id="KW-1185">Reference proteome</keyword>
<feature type="chain" id="PRO_5044843384" description="Peptidase S1 domain-containing protein" evidence="9">
    <location>
        <begin position="21"/>
        <end position="466"/>
    </location>
</feature>
<dbReference type="InterPro" id="IPR043504">
    <property type="entry name" value="Peptidase_S1_PA_chymotrypsin"/>
</dbReference>
<evidence type="ECO:0000256" key="1">
    <source>
        <dbReference type="ARBA" id="ARBA00007664"/>
    </source>
</evidence>
<feature type="compositionally biased region" description="Polar residues" evidence="8">
    <location>
        <begin position="424"/>
        <end position="437"/>
    </location>
</feature>
<dbReference type="PROSITE" id="PS00134">
    <property type="entry name" value="TRYPSIN_HIS"/>
    <property type="match status" value="1"/>
</dbReference>
<dbReference type="InterPro" id="IPR018114">
    <property type="entry name" value="TRYPSIN_HIS"/>
</dbReference>
<keyword evidence="3 7" id="KW-0378">Hydrolase</keyword>
<keyword evidence="4 7" id="KW-0720">Serine protease</keyword>
<dbReference type="SUPFAM" id="SSF50494">
    <property type="entry name" value="Trypsin-like serine proteases"/>
    <property type="match status" value="1"/>
</dbReference>
<accession>A0ABD3PPA6</accession>
<keyword evidence="9" id="KW-0732">Signal</keyword>
<keyword evidence="2 7" id="KW-0645">Protease</keyword>
<feature type="domain" description="Peptidase S1" evidence="10">
    <location>
        <begin position="39"/>
        <end position="285"/>
    </location>
</feature>
<dbReference type="EMBL" id="JABMIG020000134">
    <property type="protein sequence ID" value="KAL3790028.1"/>
    <property type="molecule type" value="Genomic_DNA"/>
</dbReference>